<dbReference type="InterPro" id="IPR006094">
    <property type="entry name" value="Oxid_FAD_bind_N"/>
</dbReference>
<dbReference type="PANTHER" id="PTHR11748">
    <property type="entry name" value="D-LACTATE DEHYDROGENASE"/>
    <property type="match status" value="1"/>
</dbReference>
<dbReference type="GO" id="GO:0008720">
    <property type="term" value="F:D-lactate dehydrogenase (NAD+) activity"/>
    <property type="evidence" value="ECO:0007669"/>
    <property type="project" value="TreeGrafter"/>
</dbReference>
<dbReference type="GO" id="GO:0004458">
    <property type="term" value="F:D-lactate dehydrogenase (cytochrome) activity"/>
    <property type="evidence" value="ECO:0007669"/>
    <property type="project" value="TreeGrafter"/>
</dbReference>
<dbReference type="Pfam" id="PF02913">
    <property type="entry name" value="FAD-oxidase_C"/>
    <property type="match status" value="1"/>
</dbReference>
<reference evidence="10 11" key="1">
    <citation type="submission" date="2018-11" db="EMBL/GenBank/DDBJ databases">
        <title>Draft genome sequence of Ferruginibacter sp. BO-59.</title>
        <authorList>
            <person name="Im W.T."/>
        </authorList>
    </citation>
    <scope>NUCLEOTIDE SEQUENCE [LARGE SCALE GENOMIC DNA]</scope>
    <source>
        <strain evidence="10 11">BO-59</strain>
    </source>
</reference>
<keyword evidence="11" id="KW-1185">Reference proteome</keyword>
<dbReference type="InterPro" id="IPR004017">
    <property type="entry name" value="Cys_rich_dom"/>
</dbReference>
<proteinExistence type="predicted"/>
<dbReference type="Pfam" id="PF01565">
    <property type="entry name" value="FAD_binding_4"/>
    <property type="match status" value="1"/>
</dbReference>
<dbReference type="InterPro" id="IPR036318">
    <property type="entry name" value="FAD-bd_PCMH-like_sf"/>
</dbReference>
<dbReference type="PROSITE" id="PS51387">
    <property type="entry name" value="FAD_PCMH"/>
    <property type="match status" value="1"/>
</dbReference>
<keyword evidence="3" id="KW-0479">Metal-binding</keyword>
<gene>
    <name evidence="10" type="ORF">EFY79_03445</name>
</gene>
<evidence type="ECO:0000313" key="11">
    <source>
        <dbReference type="Proteomes" id="UP000267223"/>
    </source>
</evidence>
<dbReference type="PANTHER" id="PTHR11748:SF119">
    <property type="entry name" value="D-2-HYDROXYGLUTARATE DEHYDROGENASE"/>
    <property type="match status" value="1"/>
</dbReference>
<evidence type="ECO:0000256" key="4">
    <source>
        <dbReference type="ARBA" id="ARBA00022827"/>
    </source>
</evidence>
<dbReference type="InterPro" id="IPR016167">
    <property type="entry name" value="FAD-bd_PCMH_sub1"/>
</dbReference>
<keyword evidence="6" id="KW-0408">Iron</keyword>
<sequence length="1037" mass="115496">MATNDTLDLHYETKYSQGVDVASMEAELIEDIEGEVRFDYGTKALYATDASNYRQVPLGVVLPKTEQDVINTVAICKKYHSPVLSRGGGTSLTGSCCNVAVVMDMTKYYNKVLKIDKEKKTVTVQPGIVLDEMRNATKKNANLTFGPDPATHSHCAIGGMLGNDSCGIHSVMSQFYGYGARTADNTESLTILTYDGVKMKVGPTSDEEFENIIKAGGRKAEIYKSLKDLRDKYADKIREKFPPIPRRVSGYNLPSLLPEQGFNVAQALVGSEGTCVTILEAEMKLMPEPGARSLLVLGYPDIYAAGHACPQVMKHKPIGLEGFDELLIEFMKKKGLNMDDVPLLPKGGGWLLVEFDGKDKTESDNKAKKLMEELKSGDNPPNMSLFDDPDQEQKLWEIRESGLGATAFVPGEPDGAPGWEDSAVAPDKVGDYLKDLRDLFDKYDYHPSLYGHFGQGCIHCRVGFDLVTEAGIEHYKKFSIEASHLVVRYGGTLSGEHGDGQTRGSLLHIMFGEEIMQAFHEFKSIWDPEWLMNPGKVIDSYGQLSDLRLGTTYNPPAPKTHFHFLHDDNKGSFARATLRCVGVGNCRRHEGGTMCPSYMVTREEKDSTRGRAHLLFEMLNGNVIKDGWNDEYIKESLDLCLACKGCKGDCPVNVDIATLKSEFLSHYYEKNRRPASAFAFGWIYWWSRLASLVPGIVNFVTHVPGLRNLVKSSVGVTQKRTIPKFAQQTFRNWFCKQHKEINDKPKVILWVDTFNNFFKPETLVAGMEVLEAAGFRVVIAKRVICCGRPLYDFGMLDTAKTMLLQILDTLRDEIRAGTSVVGLEPSCVSVFRDELCDLLLANEDAKRLKEQTFTLAEFLEKKAPDFKIPQLHRNAIVHGHCHHNAIMKMDSEERLLQKMGLHYNVLDSGCCGMAGYFGYLKGDKYDVSVKAGERVLLPAVRGADKKTLVISDGYSCREQIEQMTDREGMHIAQVLQMALDENGRDVSGATNYPEKKYVDGMKLYSAGLAVKRTVVAVSVIGLVAFGWLLVSKKKKNK</sequence>
<dbReference type="InterPro" id="IPR016164">
    <property type="entry name" value="FAD-linked_Oxase-like_C"/>
</dbReference>
<evidence type="ECO:0000256" key="8">
    <source>
        <dbReference type="SAM" id="Phobius"/>
    </source>
</evidence>
<name>A0A3M9NLR1_9BACT</name>
<dbReference type="GO" id="GO:1903457">
    <property type="term" value="P:lactate catabolic process"/>
    <property type="evidence" value="ECO:0007669"/>
    <property type="project" value="TreeGrafter"/>
</dbReference>
<organism evidence="10 11">
    <name type="scientific">Hanamia caeni</name>
    <dbReference type="NCBI Taxonomy" id="2294116"/>
    <lineage>
        <taxon>Bacteria</taxon>
        <taxon>Pseudomonadati</taxon>
        <taxon>Bacteroidota</taxon>
        <taxon>Chitinophagia</taxon>
        <taxon>Chitinophagales</taxon>
        <taxon>Chitinophagaceae</taxon>
        <taxon>Hanamia</taxon>
    </lineage>
</organism>
<dbReference type="Gene3D" id="3.30.70.2740">
    <property type="match status" value="1"/>
</dbReference>
<evidence type="ECO:0000259" key="9">
    <source>
        <dbReference type="PROSITE" id="PS51387"/>
    </source>
</evidence>
<dbReference type="Pfam" id="PF13183">
    <property type="entry name" value="Fer4_8"/>
    <property type="match status" value="1"/>
</dbReference>
<keyword evidence="4" id="KW-0274">FAD</keyword>
<dbReference type="InterPro" id="IPR016169">
    <property type="entry name" value="FAD-bd_PCMH_sub2"/>
</dbReference>
<dbReference type="InterPro" id="IPR017900">
    <property type="entry name" value="4Fe4S_Fe_S_CS"/>
</dbReference>
<evidence type="ECO:0000256" key="3">
    <source>
        <dbReference type="ARBA" id="ARBA00022723"/>
    </source>
</evidence>
<feature type="domain" description="FAD-binding PCMH-type" evidence="9">
    <location>
        <begin position="53"/>
        <end position="288"/>
    </location>
</feature>
<dbReference type="InterPro" id="IPR017896">
    <property type="entry name" value="4Fe4S_Fe-S-bd"/>
</dbReference>
<keyword evidence="2" id="KW-0285">Flavoprotein</keyword>
<keyword evidence="8" id="KW-0472">Membrane</keyword>
<dbReference type="SUPFAM" id="SSF46548">
    <property type="entry name" value="alpha-helical ferredoxin"/>
    <property type="match status" value="1"/>
</dbReference>
<keyword evidence="5" id="KW-0560">Oxidoreductase</keyword>
<keyword evidence="8" id="KW-1133">Transmembrane helix</keyword>
<dbReference type="SUPFAM" id="SSF55103">
    <property type="entry name" value="FAD-linked oxidases, C-terminal domain"/>
    <property type="match status" value="1"/>
</dbReference>
<evidence type="ECO:0000256" key="2">
    <source>
        <dbReference type="ARBA" id="ARBA00022630"/>
    </source>
</evidence>
<dbReference type="RefSeq" id="WP_123119293.1">
    <property type="nucleotide sequence ID" value="NZ_RJJR01000002.1"/>
</dbReference>
<dbReference type="EMBL" id="RJJR01000002">
    <property type="protein sequence ID" value="RNI38730.1"/>
    <property type="molecule type" value="Genomic_DNA"/>
</dbReference>
<dbReference type="InterPro" id="IPR016166">
    <property type="entry name" value="FAD-bd_PCMH"/>
</dbReference>
<dbReference type="Pfam" id="PF02754">
    <property type="entry name" value="CCG"/>
    <property type="match status" value="1"/>
</dbReference>
<keyword evidence="8" id="KW-0812">Transmembrane</keyword>
<dbReference type="SUPFAM" id="SSF56176">
    <property type="entry name" value="FAD-binding/transporter-associated domain-like"/>
    <property type="match status" value="1"/>
</dbReference>
<dbReference type="AlphaFoldDB" id="A0A3M9NLR1"/>
<evidence type="ECO:0000256" key="7">
    <source>
        <dbReference type="ARBA" id="ARBA00023014"/>
    </source>
</evidence>
<dbReference type="GO" id="GO:0071949">
    <property type="term" value="F:FAD binding"/>
    <property type="evidence" value="ECO:0007669"/>
    <property type="project" value="InterPro"/>
</dbReference>
<dbReference type="Proteomes" id="UP000267223">
    <property type="component" value="Unassembled WGS sequence"/>
</dbReference>
<evidence type="ECO:0000256" key="5">
    <source>
        <dbReference type="ARBA" id="ARBA00023002"/>
    </source>
</evidence>
<comment type="cofactor">
    <cofactor evidence="1">
        <name>FAD</name>
        <dbReference type="ChEBI" id="CHEBI:57692"/>
    </cofactor>
</comment>
<dbReference type="Gene3D" id="3.30.465.10">
    <property type="match status" value="1"/>
</dbReference>
<keyword evidence="7" id="KW-0411">Iron-sulfur</keyword>
<dbReference type="GO" id="GO:0051536">
    <property type="term" value="F:iron-sulfur cluster binding"/>
    <property type="evidence" value="ECO:0007669"/>
    <property type="project" value="UniProtKB-KW"/>
</dbReference>
<evidence type="ECO:0000256" key="6">
    <source>
        <dbReference type="ARBA" id="ARBA00023004"/>
    </source>
</evidence>
<dbReference type="InterPro" id="IPR004113">
    <property type="entry name" value="FAD-bd_oxidored_4_C"/>
</dbReference>
<evidence type="ECO:0000313" key="10">
    <source>
        <dbReference type="EMBL" id="RNI38730.1"/>
    </source>
</evidence>
<dbReference type="PROSITE" id="PS00198">
    <property type="entry name" value="4FE4S_FER_1"/>
    <property type="match status" value="1"/>
</dbReference>
<dbReference type="Gene3D" id="3.30.43.10">
    <property type="entry name" value="Uridine Diphospho-n-acetylenolpyruvylglucosamine Reductase, domain 2"/>
    <property type="match status" value="1"/>
</dbReference>
<dbReference type="GO" id="GO:0046872">
    <property type="term" value="F:metal ion binding"/>
    <property type="evidence" value="ECO:0007669"/>
    <property type="project" value="UniProtKB-KW"/>
</dbReference>
<dbReference type="OrthoDB" id="9767256at2"/>
<accession>A0A3M9NLR1</accession>
<protein>
    <submittedName>
        <fullName evidence="10">FAD-binding oxidoreductase</fullName>
    </submittedName>
</protein>
<comment type="caution">
    <text evidence="10">The sequence shown here is derived from an EMBL/GenBank/DDBJ whole genome shotgun (WGS) entry which is preliminary data.</text>
</comment>
<evidence type="ECO:0000256" key="1">
    <source>
        <dbReference type="ARBA" id="ARBA00001974"/>
    </source>
</evidence>
<feature type="transmembrane region" description="Helical" evidence="8">
    <location>
        <begin position="1013"/>
        <end position="1030"/>
    </location>
</feature>